<reference evidence="2" key="2">
    <citation type="journal article" date="2015" name="Data Brief">
        <title>Shoot transcriptome of the giant reed, Arundo donax.</title>
        <authorList>
            <person name="Barrero R.A."/>
            <person name="Guerrero F.D."/>
            <person name="Moolhuijzen P."/>
            <person name="Goolsby J.A."/>
            <person name="Tidwell J."/>
            <person name="Bellgard S.E."/>
            <person name="Bellgard M.I."/>
        </authorList>
    </citation>
    <scope>NUCLEOTIDE SEQUENCE</scope>
    <source>
        <tissue evidence="2">Shoot tissue taken approximately 20 cm above the soil surface</tissue>
    </source>
</reference>
<dbReference type="EMBL" id="GBRH01192971">
    <property type="protein sequence ID" value="JAE04925.1"/>
    <property type="molecule type" value="Transcribed_RNA"/>
</dbReference>
<feature type="region of interest" description="Disordered" evidence="1">
    <location>
        <begin position="52"/>
        <end position="93"/>
    </location>
</feature>
<reference evidence="2" key="1">
    <citation type="submission" date="2014-09" db="EMBL/GenBank/DDBJ databases">
        <authorList>
            <person name="Magalhaes I.L.F."/>
            <person name="Oliveira U."/>
            <person name="Santos F.R."/>
            <person name="Vidigal T.H.D.A."/>
            <person name="Brescovit A.D."/>
            <person name="Santos A.J."/>
        </authorList>
    </citation>
    <scope>NUCLEOTIDE SEQUENCE</scope>
    <source>
        <tissue evidence="2">Shoot tissue taken approximately 20 cm above the soil surface</tissue>
    </source>
</reference>
<accession>A0A0A9EVY5</accession>
<sequence>MHSNKRGEGRNECTWPRDLIARGRGEVEAKEVLVEGGLRELRLRVQERRSAAASSTALREGLLRRRRGRTRRARPAGAVAPSGPPGREDGDGADVARLVDLKLHRLLR</sequence>
<name>A0A0A9EVY5_ARUDO</name>
<evidence type="ECO:0000313" key="2">
    <source>
        <dbReference type="EMBL" id="JAE04925.1"/>
    </source>
</evidence>
<organism evidence="2">
    <name type="scientific">Arundo donax</name>
    <name type="common">Giant reed</name>
    <name type="synonym">Donax arundinaceus</name>
    <dbReference type="NCBI Taxonomy" id="35708"/>
    <lineage>
        <taxon>Eukaryota</taxon>
        <taxon>Viridiplantae</taxon>
        <taxon>Streptophyta</taxon>
        <taxon>Embryophyta</taxon>
        <taxon>Tracheophyta</taxon>
        <taxon>Spermatophyta</taxon>
        <taxon>Magnoliopsida</taxon>
        <taxon>Liliopsida</taxon>
        <taxon>Poales</taxon>
        <taxon>Poaceae</taxon>
        <taxon>PACMAD clade</taxon>
        <taxon>Arundinoideae</taxon>
        <taxon>Arundineae</taxon>
        <taxon>Arundo</taxon>
    </lineage>
</organism>
<feature type="compositionally biased region" description="Basic residues" evidence="1">
    <location>
        <begin position="64"/>
        <end position="74"/>
    </location>
</feature>
<dbReference type="AlphaFoldDB" id="A0A0A9EVY5"/>
<protein>
    <submittedName>
        <fullName evidence="2">Uncharacterized protein</fullName>
    </submittedName>
</protein>
<evidence type="ECO:0000256" key="1">
    <source>
        <dbReference type="SAM" id="MobiDB-lite"/>
    </source>
</evidence>
<proteinExistence type="predicted"/>